<dbReference type="Proteomes" id="UP000782312">
    <property type="component" value="Unassembled WGS sequence"/>
</dbReference>
<gene>
    <name evidence="1" type="ORF">HYZ11_05730</name>
</gene>
<sequence length="93" mass="10163">MSGRRRVRAAAAVAFAWVLWESSGAGIELRWSVVDGFESLQECRESRGRYAQERGYSPTTLPYTFLSPAGGYVQLSCLPGTVGNPNPEARPGR</sequence>
<evidence type="ECO:0000313" key="1">
    <source>
        <dbReference type="EMBL" id="MBI3127083.1"/>
    </source>
</evidence>
<proteinExistence type="predicted"/>
<accession>A0A932HZ20</accession>
<organism evidence="1 2">
    <name type="scientific">Tectimicrobiota bacterium</name>
    <dbReference type="NCBI Taxonomy" id="2528274"/>
    <lineage>
        <taxon>Bacteria</taxon>
        <taxon>Pseudomonadati</taxon>
        <taxon>Nitrospinota/Tectimicrobiota group</taxon>
        <taxon>Candidatus Tectimicrobiota</taxon>
    </lineage>
</organism>
<reference evidence="1" key="1">
    <citation type="submission" date="2020-07" db="EMBL/GenBank/DDBJ databases">
        <title>Huge and variable diversity of episymbiotic CPR bacteria and DPANN archaea in groundwater ecosystems.</title>
        <authorList>
            <person name="He C.Y."/>
            <person name="Keren R."/>
            <person name="Whittaker M."/>
            <person name="Farag I.F."/>
            <person name="Doudna J."/>
            <person name="Cate J.H.D."/>
            <person name="Banfield J.F."/>
        </authorList>
    </citation>
    <scope>NUCLEOTIDE SEQUENCE</scope>
    <source>
        <strain evidence="1">NC_groundwater_763_Ag_S-0.2um_68_21</strain>
    </source>
</reference>
<dbReference type="EMBL" id="JACPUR010000015">
    <property type="protein sequence ID" value="MBI3127083.1"/>
    <property type="molecule type" value="Genomic_DNA"/>
</dbReference>
<evidence type="ECO:0000313" key="2">
    <source>
        <dbReference type="Proteomes" id="UP000782312"/>
    </source>
</evidence>
<comment type="caution">
    <text evidence="1">The sequence shown here is derived from an EMBL/GenBank/DDBJ whole genome shotgun (WGS) entry which is preliminary data.</text>
</comment>
<protein>
    <submittedName>
        <fullName evidence="1">Uncharacterized protein</fullName>
    </submittedName>
</protein>
<dbReference type="AlphaFoldDB" id="A0A932HZ20"/>
<name>A0A932HZ20_UNCTE</name>